<dbReference type="Proteomes" id="UP001165960">
    <property type="component" value="Unassembled WGS sequence"/>
</dbReference>
<name>A0ACC2SMG6_9FUNG</name>
<evidence type="ECO:0000313" key="1">
    <source>
        <dbReference type="EMBL" id="KAJ9063493.1"/>
    </source>
</evidence>
<evidence type="ECO:0000313" key="2">
    <source>
        <dbReference type="Proteomes" id="UP001165960"/>
    </source>
</evidence>
<keyword evidence="2" id="KW-1185">Reference proteome</keyword>
<gene>
    <name evidence="1" type="primary">TOA1</name>
    <name evidence="1" type="ORF">DSO57_1000076</name>
</gene>
<reference evidence="1" key="1">
    <citation type="submission" date="2022-04" db="EMBL/GenBank/DDBJ databases">
        <title>Genome of the entomopathogenic fungus Entomophthora muscae.</title>
        <authorList>
            <person name="Elya C."/>
            <person name="Lovett B.R."/>
            <person name="Lee E."/>
            <person name="Macias A.M."/>
            <person name="Hajek A.E."/>
            <person name="De Bivort B.L."/>
            <person name="Kasson M.T."/>
            <person name="De Fine Licht H.H."/>
            <person name="Stajich J.E."/>
        </authorList>
    </citation>
    <scope>NUCLEOTIDE SEQUENCE</scope>
    <source>
        <strain evidence="1">Berkeley</strain>
    </source>
</reference>
<comment type="caution">
    <text evidence="1">The sequence shown here is derived from an EMBL/GenBank/DDBJ whole genome shotgun (WGS) entry which is preliminary data.</text>
</comment>
<sequence>MLIAFQMWESRVANTNVANFDHMGGQPFGGQPQSMSLDNDNLGNGPQAMPIPGVEEYASYYDQSYGHPELSAINYNPMMMGASSNQYAAANLANLASHHSMGGMSNQMPSSLAGSNANQNMVSNSHYAQHYQHSHQAQMASYGGHMHSEYTSYSMSNLTHQDMYNNNVNQNSEYPLGTGTDPYRPTGPPQLDGASDALDSSIGISKKEADRWLKSRILGRKLKPIPQVDGEDDDLDNDADLDAKLEENDEDAINSDLDDSDEGEAEDAEKDGVEHIILCQYDKVSRTKNRWRCSLKDGIILVNGKDYLFNKATGEFQW</sequence>
<proteinExistence type="predicted"/>
<dbReference type="EMBL" id="QTSX02004971">
    <property type="protein sequence ID" value="KAJ9063493.1"/>
    <property type="molecule type" value="Genomic_DNA"/>
</dbReference>
<accession>A0ACC2SMG6</accession>
<organism evidence="1 2">
    <name type="scientific">Entomophthora muscae</name>
    <dbReference type="NCBI Taxonomy" id="34485"/>
    <lineage>
        <taxon>Eukaryota</taxon>
        <taxon>Fungi</taxon>
        <taxon>Fungi incertae sedis</taxon>
        <taxon>Zoopagomycota</taxon>
        <taxon>Entomophthoromycotina</taxon>
        <taxon>Entomophthoromycetes</taxon>
        <taxon>Entomophthorales</taxon>
        <taxon>Entomophthoraceae</taxon>
        <taxon>Entomophthora</taxon>
    </lineage>
</organism>
<protein>
    <submittedName>
        <fullName evidence="1">Transcription factor IIA subunit alpha</fullName>
    </submittedName>
</protein>